<sequence>MNPSAAAPALPTCLLIPLLKPSRVQVAMAVLELVGSCGQGTAPPGEHLTLGTVTRHVPAQAVRTGLVWGASQANLLGAASAVLLGKETAELVILAQAKFPGSMGYGPNPRVNILLIFHRSISPTRNLSLPSSCPRAAVQLALLGPSAEGCDDVSPGRGRESCLWCVQYSGFWDLHRMDMGKGMKSKRKASDWGSTCILNLLLANLLAAHAAAP</sequence>
<reference evidence="2" key="1">
    <citation type="journal article" date="2013" name="Nat. Genet.">
        <title>The duck genome and transcriptome provide insight into an avian influenza virus reservoir species.</title>
        <authorList>
            <person name="Huang Y."/>
            <person name="Li Y."/>
            <person name="Burt D.W."/>
            <person name="Chen H."/>
            <person name="Zhang Y."/>
            <person name="Qian W."/>
            <person name="Kim H."/>
            <person name="Gan S."/>
            <person name="Zhao Y."/>
            <person name="Li J."/>
            <person name="Yi K."/>
            <person name="Feng H."/>
            <person name="Zhu P."/>
            <person name="Li B."/>
            <person name="Liu Q."/>
            <person name="Fairley S."/>
            <person name="Magor K.E."/>
            <person name="Du Z."/>
            <person name="Hu X."/>
            <person name="Goodman L."/>
            <person name="Tafer H."/>
            <person name="Vignal A."/>
            <person name="Lee T."/>
            <person name="Kim K.W."/>
            <person name="Sheng Z."/>
            <person name="An Y."/>
            <person name="Searle S."/>
            <person name="Herrero J."/>
            <person name="Groenen M.A."/>
            <person name="Crooijmans R.P."/>
            <person name="Faraut T."/>
            <person name="Cai Q."/>
            <person name="Webster R.G."/>
            <person name="Aldridge J.R."/>
            <person name="Warren W.C."/>
            <person name="Bartschat S."/>
            <person name="Kehr S."/>
            <person name="Marz M."/>
            <person name="Stadler P.F."/>
            <person name="Smith J."/>
            <person name="Kraus R.H."/>
            <person name="Zhao Y."/>
            <person name="Ren L."/>
            <person name="Fei J."/>
            <person name="Morisson M."/>
            <person name="Kaiser P."/>
            <person name="Griffin D.K."/>
            <person name="Rao M."/>
            <person name="Pitel F."/>
            <person name="Wang J."/>
            <person name="Li N."/>
        </authorList>
    </citation>
    <scope>NUCLEOTIDE SEQUENCE [LARGE SCALE GENOMIC DNA]</scope>
</reference>
<accession>R0JWS5</accession>
<keyword evidence="2" id="KW-1185">Reference proteome</keyword>
<proteinExistence type="predicted"/>
<evidence type="ECO:0000313" key="1">
    <source>
        <dbReference type="EMBL" id="EOB01717.1"/>
    </source>
</evidence>
<evidence type="ECO:0000313" key="2">
    <source>
        <dbReference type="Proteomes" id="UP000296049"/>
    </source>
</evidence>
<dbReference type="EMBL" id="KB743057">
    <property type="protein sequence ID" value="EOB01717.1"/>
    <property type="molecule type" value="Genomic_DNA"/>
</dbReference>
<gene>
    <name evidence="1" type="ORF">Anapl_11562</name>
</gene>
<name>R0JWS5_ANAPL</name>
<dbReference type="Proteomes" id="UP000296049">
    <property type="component" value="Unassembled WGS sequence"/>
</dbReference>
<organism evidence="1 2">
    <name type="scientific">Anas platyrhynchos</name>
    <name type="common">Mallard</name>
    <name type="synonym">Anas boschas</name>
    <dbReference type="NCBI Taxonomy" id="8839"/>
    <lineage>
        <taxon>Eukaryota</taxon>
        <taxon>Metazoa</taxon>
        <taxon>Chordata</taxon>
        <taxon>Craniata</taxon>
        <taxon>Vertebrata</taxon>
        <taxon>Euteleostomi</taxon>
        <taxon>Archelosauria</taxon>
        <taxon>Archosauria</taxon>
        <taxon>Dinosauria</taxon>
        <taxon>Saurischia</taxon>
        <taxon>Theropoda</taxon>
        <taxon>Coelurosauria</taxon>
        <taxon>Aves</taxon>
        <taxon>Neognathae</taxon>
        <taxon>Galloanserae</taxon>
        <taxon>Anseriformes</taxon>
        <taxon>Anatidae</taxon>
        <taxon>Anatinae</taxon>
        <taxon>Anas</taxon>
    </lineage>
</organism>
<dbReference type="AlphaFoldDB" id="R0JWS5"/>
<protein>
    <submittedName>
        <fullName evidence="1">Uncharacterized protein</fullName>
    </submittedName>
</protein>